<feature type="compositionally biased region" description="Polar residues" evidence="5">
    <location>
        <begin position="658"/>
        <end position="673"/>
    </location>
</feature>
<sequence length="880" mass="98516">MLGGSSGRREPSSWRVSRRDSGRKREDAEKDLALSTDERGNLPWEARSIWYEFRPFRGMIADVRRRLPYYKSDWLDGLRASNIPTISVSVIQIFFINLMPAIAYVLDMYDRTDGSYGVNEVILASALAAIVFSVFSAQPLTFVGVTGLTNLVNYTVYDIAHNDYGMNREEYLRVQCWMMIWAAGFHFLIAIFNICDYTRFITEMICDTFGLYVGVIYIQKGIELLVREFGPVPLSNATGWLAVTIALLFCFTVYFATMIGTSIYLPFHLRRLIGGFAFAAGCVFWTGFSNFPGHSLKDVPISRLPITKSFFPTLDRSWVIDFWHAELRWIFAGAPLGFLLTLLFYFDHNVSSIMAQSRKFPITKPAGFHWDFFLLGCTTLVSGILGLPVPNGLVPQAPYHTDSLAIYKQDSVHDEEQDREKPIFNQKNASILYISYFPKLRITRVIQQRLSHFIIGLLTVGSMTRPILVALGTMPRAVFAGVFLVVGWSSIEANPILLRTVSLLRDRSAIPIPLNARPQLFKLRRRTIALFVAIQWLFFGMTVAISQTIAAIGFPVIIILMIPCRVYCIPHLFKPDELEVLDAQTASAPAVMCSLGTSSKHVPKTGDSELLAYESSKVRQISSSTSVQRSNSSSSPILRTPSASNTAPAESLAESLRHQSGTPPSQSADSSPITHLPEPSQVRLSATVSRSNSTATNAGKSSFIENFQLPTRSSSQRSKVSTTSKPPKNLRQDDELASRSAEQSQLSAIQEEREKTRRESLRSGVENNETQAAKDNQALPSSKSSGGRQAVFFREKRRSEADDNQGNDPLNVRTRRDKNNSKNASDHRSKRIRTIRRHDKDDSSEDEVGTEYVRNENPPRGRGKGVPAVQAWSRSSRFFA</sequence>
<dbReference type="AlphaFoldDB" id="A0AAJ5YWJ0"/>
<name>A0AAJ5YWJ0_9BASI</name>
<keyword evidence="3 6" id="KW-1133">Transmembrane helix</keyword>
<feature type="transmembrane region" description="Helical" evidence="6">
    <location>
        <begin position="529"/>
        <end position="562"/>
    </location>
</feature>
<evidence type="ECO:0000259" key="7">
    <source>
        <dbReference type="Pfam" id="PF00955"/>
    </source>
</evidence>
<feature type="transmembrane region" description="Helical" evidence="6">
    <location>
        <begin position="272"/>
        <end position="288"/>
    </location>
</feature>
<organism evidence="8 9">
    <name type="scientific">Malassezia yamatoensis</name>
    <dbReference type="NCBI Taxonomy" id="253288"/>
    <lineage>
        <taxon>Eukaryota</taxon>
        <taxon>Fungi</taxon>
        <taxon>Dikarya</taxon>
        <taxon>Basidiomycota</taxon>
        <taxon>Ustilaginomycotina</taxon>
        <taxon>Malasseziomycetes</taxon>
        <taxon>Malasseziales</taxon>
        <taxon>Malasseziaceae</taxon>
        <taxon>Malassezia</taxon>
    </lineage>
</organism>
<accession>A0AAJ5YWJ0</accession>
<dbReference type="GO" id="GO:0050801">
    <property type="term" value="P:monoatomic ion homeostasis"/>
    <property type="evidence" value="ECO:0007669"/>
    <property type="project" value="TreeGrafter"/>
</dbReference>
<protein>
    <recommendedName>
        <fullName evidence="7">Bicarbonate transporter-like transmembrane domain-containing protein</fullName>
    </recommendedName>
</protein>
<feature type="compositionally biased region" description="Basic and acidic residues" evidence="5">
    <location>
        <begin position="817"/>
        <end position="827"/>
    </location>
</feature>
<feature type="compositionally biased region" description="Polar residues" evidence="5">
    <location>
        <begin position="765"/>
        <end position="787"/>
    </location>
</feature>
<feature type="compositionally biased region" description="Basic residues" evidence="5">
    <location>
        <begin position="828"/>
        <end position="837"/>
    </location>
</feature>
<dbReference type="EMBL" id="CP119943">
    <property type="protein sequence ID" value="WFC97689.1"/>
    <property type="molecule type" value="Genomic_DNA"/>
</dbReference>
<evidence type="ECO:0000256" key="6">
    <source>
        <dbReference type="SAM" id="Phobius"/>
    </source>
</evidence>
<dbReference type="Pfam" id="PF00955">
    <property type="entry name" value="HCO3_cotransp"/>
    <property type="match status" value="3"/>
</dbReference>
<feature type="region of interest" description="Disordered" evidence="5">
    <location>
        <begin position="622"/>
        <end position="880"/>
    </location>
</feature>
<keyword evidence="2 6" id="KW-0812">Transmembrane</keyword>
<keyword evidence="4 6" id="KW-0472">Membrane</keyword>
<feature type="region of interest" description="Disordered" evidence="5">
    <location>
        <begin position="1"/>
        <end position="32"/>
    </location>
</feature>
<feature type="transmembrane region" description="Helical" evidence="6">
    <location>
        <begin position="118"/>
        <end position="137"/>
    </location>
</feature>
<gene>
    <name evidence="8" type="ORF">MYAM1_000408</name>
</gene>
<evidence type="ECO:0000256" key="2">
    <source>
        <dbReference type="ARBA" id="ARBA00022692"/>
    </source>
</evidence>
<feature type="transmembrane region" description="Helical" evidence="6">
    <location>
        <begin position="172"/>
        <end position="193"/>
    </location>
</feature>
<feature type="transmembrane region" description="Helical" evidence="6">
    <location>
        <begin position="83"/>
        <end position="106"/>
    </location>
</feature>
<feature type="compositionally biased region" description="Low complexity" evidence="5">
    <location>
        <begin position="622"/>
        <end position="635"/>
    </location>
</feature>
<feature type="compositionally biased region" description="Basic and acidic residues" evidence="5">
    <location>
        <begin position="7"/>
        <end position="32"/>
    </location>
</feature>
<feature type="transmembrane region" description="Helical" evidence="6">
    <location>
        <begin position="477"/>
        <end position="498"/>
    </location>
</feature>
<feature type="transmembrane region" description="Helical" evidence="6">
    <location>
        <begin position="327"/>
        <end position="346"/>
    </location>
</feature>
<feature type="domain" description="Bicarbonate transporter-like transmembrane" evidence="7">
    <location>
        <begin position="441"/>
        <end position="584"/>
    </location>
</feature>
<keyword evidence="9" id="KW-1185">Reference proteome</keyword>
<evidence type="ECO:0000313" key="9">
    <source>
        <dbReference type="Proteomes" id="UP001219567"/>
    </source>
</evidence>
<dbReference type="InterPro" id="IPR003020">
    <property type="entry name" value="HCO3_transpt_euk"/>
</dbReference>
<comment type="subcellular location">
    <subcellularLocation>
        <location evidence="1">Membrane</location>
        <topology evidence="1">Multi-pass membrane protein</topology>
    </subcellularLocation>
</comment>
<feature type="transmembrane region" description="Helical" evidence="6">
    <location>
        <begin position="239"/>
        <end position="265"/>
    </location>
</feature>
<feature type="transmembrane region" description="Helical" evidence="6">
    <location>
        <begin position="200"/>
        <end position="219"/>
    </location>
</feature>
<dbReference type="InterPro" id="IPR011531">
    <property type="entry name" value="HCO3_transpt-like_TM_dom"/>
</dbReference>
<evidence type="ECO:0000256" key="4">
    <source>
        <dbReference type="ARBA" id="ARBA00023136"/>
    </source>
</evidence>
<dbReference type="GO" id="GO:0005886">
    <property type="term" value="C:plasma membrane"/>
    <property type="evidence" value="ECO:0007669"/>
    <property type="project" value="TreeGrafter"/>
</dbReference>
<dbReference type="GO" id="GO:0006820">
    <property type="term" value="P:monoatomic anion transport"/>
    <property type="evidence" value="ECO:0007669"/>
    <property type="project" value="InterPro"/>
</dbReference>
<dbReference type="GO" id="GO:0046713">
    <property type="term" value="P:borate transport"/>
    <property type="evidence" value="ECO:0007669"/>
    <property type="project" value="TreeGrafter"/>
</dbReference>
<evidence type="ECO:0000256" key="1">
    <source>
        <dbReference type="ARBA" id="ARBA00004141"/>
    </source>
</evidence>
<evidence type="ECO:0000256" key="5">
    <source>
        <dbReference type="SAM" id="MobiDB-lite"/>
    </source>
</evidence>
<evidence type="ECO:0000313" key="8">
    <source>
        <dbReference type="EMBL" id="WFC97689.1"/>
    </source>
</evidence>
<reference evidence="8 9" key="1">
    <citation type="submission" date="2023-03" db="EMBL/GenBank/DDBJ databases">
        <title>Mating type loci evolution in Malassezia.</title>
        <authorList>
            <person name="Coelho M.A."/>
        </authorList>
    </citation>
    <scope>NUCLEOTIDE SEQUENCE [LARGE SCALE GENOMIC DNA]</scope>
    <source>
        <strain evidence="8 9">CBS 9725</strain>
    </source>
</reference>
<feature type="compositionally biased region" description="Basic and acidic residues" evidence="5">
    <location>
        <begin position="750"/>
        <end position="761"/>
    </location>
</feature>
<feature type="domain" description="Bicarbonate transporter-like transmembrane" evidence="7">
    <location>
        <begin position="54"/>
        <end position="234"/>
    </location>
</feature>
<feature type="compositionally biased region" description="Low complexity" evidence="5">
    <location>
        <begin position="711"/>
        <end position="725"/>
    </location>
</feature>
<evidence type="ECO:0000256" key="3">
    <source>
        <dbReference type="ARBA" id="ARBA00022989"/>
    </source>
</evidence>
<dbReference type="Proteomes" id="UP001219567">
    <property type="component" value="Chromosome 1"/>
</dbReference>
<dbReference type="Gene3D" id="1.10.287.570">
    <property type="entry name" value="Helical hairpin bin"/>
    <property type="match status" value="1"/>
</dbReference>
<feature type="domain" description="Bicarbonate transporter-like transmembrane" evidence="7">
    <location>
        <begin position="245"/>
        <end position="414"/>
    </location>
</feature>
<proteinExistence type="predicted"/>
<feature type="compositionally biased region" description="Polar residues" evidence="5">
    <location>
        <begin position="682"/>
        <end position="710"/>
    </location>
</feature>
<dbReference type="PANTHER" id="PTHR11453">
    <property type="entry name" value="ANION EXCHANGE PROTEIN"/>
    <property type="match status" value="1"/>
</dbReference>
<dbReference type="GO" id="GO:0005452">
    <property type="term" value="F:solute:inorganic anion antiporter activity"/>
    <property type="evidence" value="ECO:0007669"/>
    <property type="project" value="InterPro"/>
</dbReference>
<dbReference type="PANTHER" id="PTHR11453:SF38">
    <property type="entry name" value="ANION TRANSPORTER (EUROFUNG)"/>
    <property type="match status" value="1"/>
</dbReference>